<dbReference type="AlphaFoldDB" id="A0A4Q9PNY9"/>
<reference evidence="1 2" key="1">
    <citation type="submission" date="2019-01" db="EMBL/GenBank/DDBJ databases">
        <title>Draft genome sequences of three monokaryotic isolates of the white-rot basidiomycete fungus Dichomitus squalens.</title>
        <authorList>
            <consortium name="DOE Joint Genome Institute"/>
            <person name="Lopez S.C."/>
            <person name="Andreopoulos B."/>
            <person name="Pangilinan J."/>
            <person name="Lipzen A."/>
            <person name="Riley R."/>
            <person name="Ahrendt S."/>
            <person name="Ng V."/>
            <person name="Barry K."/>
            <person name="Daum C."/>
            <person name="Grigoriev I.V."/>
            <person name="Hilden K.S."/>
            <person name="Makela M.R."/>
            <person name="de Vries R.P."/>
        </authorList>
    </citation>
    <scope>NUCLEOTIDE SEQUENCE [LARGE SCALE GENOMIC DNA]</scope>
    <source>
        <strain evidence="1 2">CBS 464.89</strain>
    </source>
</reference>
<gene>
    <name evidence="1" type="ORF">BD310DRAFT_644888</name>
</gene>
<keyword evidence="2" id="KW-1185">Reference proteome</keyword>
<sequence>MALPSRGQRLFPIRPSHAGFRRYGHHVDVILGKTRRESALSPGGRATPPKATTYPGAGSCGAASTRRVRRDPSPHQTSSWETAHYVLGRYVVHCTHLPPYLASVIEFELRTRV</sequence>
<protein>
    <submittedName>
        <fullName evidence="1">Uncharacterized protein</fullName>
    </submittedName>
</protein>
<proteinExistence type="predicted"/>
<evidence type="ECO:0000313" key="1">
    <source>
        <dbReference type="EMBL" id="TBU56011.1"/>
    </source>
</evidence>
<dbReference type="EMBL" id="ML145159">
    <property type="protein sequence ID" value="TBU56011.1"/>
    <property type="molecule type" value="Genomic_DNA"/>
</dbReference>
<organism evidence="1 2">
    <name type="scientific">Dichomitus squalens</name>
    <dbReference type="NCBI Taxonomy" id="114155"/>
    <lineage>
        <taxon>Eukaryota</taxon>
        <taxon>Fungi</taxon>
        <taxon>Dikarya</taxon>
        <taxon>Basidiomycota</taxon>
        <taxon>Agaricomycotina</taxon>
        <taxon>Agaricomycetes</taxon>
        <taxon>Polyporales</taxon>
        <taxon>Polyporaceae</taxon>
        <taxon>Dichomitus</taxon>
    </lineage>
</organism>
<evidence type="ECO:0000313" key="2">
    <source>
        <dbReference type="Proteomes" id="UP000292082"/>
    </source>
</evidence>
<accession>A0A4Q9PNY9</accession>
<name>A0A4Q9PNY9_9APHY</name>
<dbReference type="Proteomes" id="UP000292082">
    <property type="component" value="Unassembled WGS sequence"/>
</dbReference>